<dbReference type="Gene3D" id="1.20.1250.20">
    <property type="entry name" value="MFS general substrate transporter like domains"/>
    <property type="match status" value="1"/>
</dbReference>
<keyword evidence="8" id="KW-1185">Reference proteome</keyword>
<dbReference type="PANTHER" id="PTHR48022:SF83">
    <property type="entry name" value="MAJOR FACILITATOR SUPERFAMILY (MFS) PROFILE DOMAIN-CONTAINING PROTEIN"/>
    <property type="match status" value="1"/>
</dbReference>
<evidence type="ECO:0000256" key="2">
    <source>
        <dbReference type="ARBA" id="ARBA00022692"/>
    </source>
</evidence>
<dbReference type="EMBL" id="JAGMUU010000023">
    <property type="protein sequence ID" value="KAH7126532.1"/>
    <property type="molecule type" value="Genomic_DNA"/>
</dbReference>
<dbReference type="InterPro" id="IPR050360">
    <property type="entry name" value="MFS_Sugar_Transporters"/>
</dbReference>
<reference evidence="7" key="1">
    <citation type="journal article" date="2021" name="Nat. Commun.">
        <title>Genetic determinants of endophytism in the Arabidopsis root mycobiome.</title>
        <authorList>
            <person name="Mesny F."/>
            <person name="Miyauchi S."/>
            <person name="Thiergart T."/>
            <person name="Pickel B."/>
            <person name="Atanasova L."/>
            <person name="Karlsson M."/>
            <person name="Huettel B."/>
            <person name="Barry K.W."/>
            <person name="Haridas S."/>
            <person name="Chen C."/>
            <person name="Bauer D."/>
            <person name="Andreopoulos W."/>
            <person name="Pangilinan J."/>
            <person name="LaButti K."/>
            <person name="Riley R."/>
            <person name="Lipzen A."/>
            <person name="Clum A."/>
            <person name="Drula E."/>
            <person name="Henrissat B."/>
            <person name="Kohler A."/>
            <person name="Grigoriev I.V."/>
            <person name="Martin F.M."/>
            <person name="Hacquard S."/>
        </authorList>
    </citation>
    <scope>NUCLEOTIDE SEQUENCE</scope>
    <source>
        <strain evidence="7">MPI-CAGE-AT-0021</strain>
    </source>
</reference>
<dbReference type="OrthoDB" id="6612291at2759"/>
<feature type="signal peptide" evidence="6">
    <location>
        <begin position="1"/>
        <end position="16"/>
    </location>
</feature>
<dbReference type="SUPFAM" id="SSF103473">
    <property type="entry name" value="MFS general substrate transporter"/>
    <property type="match status" value="1"/>
</dbReference>
<gene>
    <name evidence="7" type="ORF">B0J13DRAFT_588940</name>
</gene>
<keyword evidence="3 5" id="KW-1133">Transmembrane helix</keyword>
<evidence type="ECO:0000256" key="5">
    <source>
        <dbReference type="SAM" id="Phobius"/>
    </source>
</evidence>
<name>A0A9P9DWT9_9HYPO</name>
<comment type="subcellular location">
    <subcellularLocation>
        <location evidence="1">Membrane</location>
        <topology evidence="1">Multi-pass membrane protein</topology>
    </subcellularLocation>
</comment>
<evidence type="ECO:0000313" key="7">
    <source>
        <dbReference type="EMBL" id="KAH7126532.1"/>
    </source>
</evidence>
<keyword evidence="6" id="KW-0732">Signal</keyword>
<dbReference type="Pfam" id="PF00083">
    <property type="entry name" value="Sugar_tr"/>
    <property type="match status" value="1"/>
</dbReference>
<organism evidence="7 8">
    <name type="scientific">Dactylonectria estremocensis</name>
    <dbReference type="NCBI Taxonomy" id="1079267"/>
    <lineage>
        <taxon>Eukaryota</taxon>
        <taxon>Fungi</taxon>
        <taxon>Dikarya</taxon>
        <taxon>Ascomycota</taxon>
        <taxon>Pezizomycotina</taxon>
        <taxon>Sordariomycetes</taxon>
        <taxon>Hypocreomycetidae</taxon>
        <taxon>Hypocreales</taxon>
        <taxon>Nectriaceae</taxon>
        <taxon>Dactylonectria</taxon>
    </lineage>
</organism>
<protein>
    <recommendedName>
        <fullName evidence="9">Major facilitator superfamily (MFS) profile domain-containing protein</fullName>
    </recommendedName>
</protein>
<feature type="transmembrane region" description="Helical" evidence="5">
    <location>
        <begin position="129"/>
        <end position="149"/>
    </location>
</feature>
<sequence length="258" mass="29106">MCFIIGQLISTGVLHGLEVFLIPLVTMAPSSPWHEVRHGRFESAEKSLRRLQRSSVDIDPKNTLAMIDYTNNLEEQLQTTHHDYFFEQVELATATTYSLNLAGTGLALARTLINWFFIMPRFGCRSTYLVGMTVVIMALSSIGILNMQVGQLGWALPVEVISIRLCQKTICLARNAHYLINVVAGVLQSYFINPAAWNLSGYTGFFWGGTSLVVLIWPFFRLPEAKDRSFEQLDVLFAKKIPARHFKKTDPDVSTSMR</sequence>
<feature type="chain" id="PRO_5040516430" description="Major facilitator superfamily (MFS) profile domain-containing protein" evidence="6">
    <location>
        <begin position="17"/>
        <end position="258"/>
    </location>
</feature>
<evidence type="ECO:0000256" key="1">
    <source>
        <dbReference type="ARBA" id="ARBA00004141"/>
    </source>
</evidence>
<evidence type="ECO:0000256" key="4">
    <source>
        <dbReference type="ARBA" id="ARBA00023136"/>
    </source>
</evidence>
<evidence type="ECO:0000256" key="3">
    <source>
        <dbReference type="ARBA" id="ARBA00022989"/>
    </source>
</evidence>
<dbReference type="GO" id="GO:0005351">
    <property type="term" value="F:carbohydrate:proton symporter activity"/>
    <property type="evidence" value="ECO:0007669"/>
    <property type="project" value="TreeGrafter"/>
</dbReference>
<comment type="caution">
    <text evidence="7">The sequence shown here is derived from an EMBL/GenBank/DDBJ whole genome shotgun (WGS) entry which is preliminary data.</text>
</comment>
<dbReference type="InterPro" id="IPR036259">
    <property type="entry name" value="MFS_trans_sf"/>
</dbReference>
<evidence type="ECO:0000313" key="8">
    <source>
        <dbReference type="Proteomes" id="UP000717696"/>
    </source>
</evidence>
<dbReference type="InterPro" id="IPR005828">
    <property type="entry name" value="MFS_sugar_transport-like"/>
</dbReference>
<feature type="transmembrane region" description="Helical" evidence="5">
    <location>
        <begin position="199"/>
        <end position="220"/>
    </location>
</feature>
<accession>A0A9P9DWT9</accession>
<evidence type="ECO:0008006" key="9">
    <source>
        <dbReference type="Google" id="ProtNLM"/>
    </source>
</evidence>
<dbReference type="PANTHER" id="PTHR48022">
    <property type="entry name" value="PLASTIDIC GLUCOSE TRANSPORTER 4"/>
    <property type="match status" value="1"/>
</dbReference>
<dbReference type="AlphaFoldDB" id="A0A9P9DWT9"/>
<dbReference type="Proteomes" id="UP000717696">
    <property type="component" value="Unassembled WGS sequence"/>
</dbReference>
<dbReference type="GO" id="GO:0016020">
    <property type="term" value="C:membrane"/>
    <property type="evidence" value="ECO:0007669"/>
    <property type="project" value="UniProtKB-SubCell"/>
</dbReference>
<keyword evidence="4 5" id="KW-0472">Membrane</keyword>
<feature type="transmembrane region" description="Helical" evidence="5">
    <location>
        <begin position="97"/>
        <end position="117"/>
    </location>
</feature>
<proteinExistence type="predicted"/>
<evidence type="ECO:0000256" key="6">
    <source>
        <dbReference type="SAM" id="SignalP"/>
    </source>
</evidence>
<keyword evidence="2 5" id="KW-0812">Transmembrane</keyword>